<dbReference type="EnsemblPlants" id="KEH32567">
    <property type="protein sequence ID" value="KEH32567"/>
    <property type="gene ID" value="MTR_4g129165"/>
</dbReference>
<protein>
    <submittedName>
        <fullName evidence="3">Transmembrane protein, putative</fullName>
    </submittedName>
</protein>
<organism evidence="3 5">
    <name type="scientific">Medicago truncatula</name>
    <name type="common">Barrel medic</name>
    <name type="synonym">Medicago tribuloides</name>
    <dbReference type="NCBI Taxonomy" id="3880"/>
    <lineage>
        <taxon>Eukaryota</taxon>
        <taxon>Viridiplantae</taxon>
        <taxon>Streptophyta</taxon>
        <taxon>Embryophyta</taxon>
        <taxon>Tracheophyta</taxon>
        <taxon>Spermatophyta</taxon>
        <taxon>Magnoliopsida</taxon>
        <taxon>eudicotyledons</taxon>
        <taxon>Gunneridae</taxon>
        <taxon>Pentapetalae</taxon>
        <taxon>rosids</taxon>
        <taxon>fabids</taxon>
        <taxon>Fabales</taxon>
        <taxon>Fabaceae</taxon>
        <taxon>Papilionoideae</taxon>
        <taxon>50 kb inversion clade</taxon>
        <taxon>NPAAA clade</taxon>
        <taxon>Hologalegina</taxon>
        <taxon>IRL clade</taxon>
        <taxon>Trifolieae</taxon>
        <taxon>Medicago</taxon>
    </lineage>
</organism>
<sequence>MANLEESDGGWKKISIKVEENGCEKYTGQTANGSKNTALAEAKKQQPKQGKNPQNKTEPPGYQQCLHHPENQIQHYLAIQSPWQIAECRGCAPKRYSGMNLHRNAGNNTAIYSGHTWYFTETSLTTSIWLLCGLLLAVLQRLLKNTT</sequence>
<reference evidence="3 5" key="1">
    <citation type="journal article" date="2011" name="Nature">
        <title>The Medicago genome provides insight into the evolution of rhizobial symbioses.</title>
        <authorList>
            <person name="Young N.D."/>
            <person name="Debelle F."/>
            <person name="Oldroyd G.E."/>
            <person name="Geurts R."/>
            <person name="Cannon S.B."/>
            <person name="Udvardi M.K."/>
            <person name="Benedito V.A."/>
            <person name="Mayer K.F."/>
            <person name="Gouzy J."/>
            <person name="Schoof H."/>
            <person name="Van de Peer Y."/>
            <person name="Proost S."/>
            <person name="Cook D.R."/>
            <person name="Meyers B.C."/>
            <person name="Spannagl M."/>
            <person name="Cheung F."/>
            <person name="De Mita S."/>
            <person name="Krishnakumar V."/>
            <person name="Gundlach H."/>
            <person name="Zhou S."/>
            <person name="Mudge J."/>
            <person name="Bharti A.K."/>
            <person name="Murray J.D."/>
            <person name="Naoumkina M.A."/>
            <person name="Rosen B."/>
            <person name="Silverstein K.A."/>
            <person name="Tang H."/>
            <person name="Rombauts S."/>
            <person name="Zhao P.X."/>
            <person name="Zhou P."/>
            <person name="Barbe V."/>
            <person name="Bardou P."/>
            <person name="Bechner M."/>
            <person name="Bellec A."/>
            <person name="Berger A."/>
            <person name="Berges H."/>
            <person name="Bidwell S."/>
            <person name="Bisseling T."/>
            <person name="Choisne N."/>
            <person name="Couloux A."/>
            <person name="Denny R."/>
            <person name="Deshpande S."/>
            <person name="Dai X."/>
            <person name="Doyle J.J."/>
            <person name="Dudez A.M."/>
            <person name="Farmer A.D."/>
            <person name="Fouteau S."/>
            <person name="Franken C."/>
            <person name="Gibelin C."/>
            <person name="Gish J."/>
            <person name="Goldstein S."/>
            <person name="Gonzalez A.J."/>
            <person name="Green P.J."/>
            <person name="Hallab A."/>
            <person name="Hartog M."/>
            <person name="Hua A."/>
            <person name="Humphray S.J."/>
            <person name="Jeong D.H."/>
            <person name="Jing Y."/>
            <person name="Jocker A."/>
            <person name="Kenton S.M."/>
            <person name="Kim D.J."/>
            <person name="Klee K."/>
            <person name="Lai H."/>
            <person name="Lang C."/>
            <person name="Lin S."/>
            <person name="Macmil S.L."/>
            <person name="Magdelenat G."/>
            <person name="Matthews L."/>
            <person name="McCorrison J."/>
            <person name="Monaghan E.L."/>
            <person name="Mun J.H."/>
            <person name="Najar F.Z."/>
            <person name="Nicholson C."/>
            <person name="Noirot C."/>
            <person name="O'Bleness M."/>
            <person name="Paule C.R."/>
            <person name="Poulain J."/>
            <person name="Prion F."/>
            <person name="Qin B."/>
            <person name="Qu C."/>
            <person name="Retzel E.F."/>
            <person name="Riddle C."/>
            <person name="Sallet E."/>
            <person name="Samain S."/>
            <person name="Samson N."/>
            <person name="Sanders I."/>
            <person name="Saurat O."/>
            <person name="Scarpelli C."/>
            <person name="Schiex T."/>
            <person name="Segurens B."/>
            <person name="Severin A.J."/>
            <person name="Sherrier D.J."/>
            <person name="Shi R."/>
            <person name="Sims S."/>
            <person name="Singer S.R."/>
            <person name="Sinharoy S."/>
            <person name="Sterck L."/>
            <person name="Viollet A."/>
            <person name="Wang B.B."/>
            <person name="Wang K."/>
            <person name="Wang M."/>
            <person name="Wang X."/>
            <person name="Warfsmann J."/>
            <person name="Weissenbach J."/>
            <person name="White D.D."/>
            <person name="White J.D."/>
            <person name="Wiley G.B."/>
            <person name="Wincker P."/>
            <person name="Xing Y."/>
            <person name="Yang L."/>
            <person name="Yao Z."/>
            <person name="Ying F."/>
            <person name="Zhai J."/>
            <person name="Zhou L."/>
            <person name="Zuber A."/>
            <person name="Denarie J."/>
            <person name="Dixon R.A."/>
            <person name="May G.D."/>
            <person name="Schwartz D.C."/>
            <person name="Rogers J."/>
            <person name="Quetier F."/>
            <person name="Town C.D."/>
            <person name="Roe B.A."/>
        </authorList>
    </citation>
    <scope>NUCLEOTIDE SEQUENCE [LARGE SCALE GENOMIC DNA]</scope>
    <source>
        <strain evidence="3">A17</strain>
        <strain evidence="4 5">cv. Jemalong A17</strain>
    </source>
</reference>
<reference evidence="4" key="3">
    <citation type="submission" date="2015-04" db="UniProtKB">
        <authorList>
            <consortium name="EnsemblPlants"/>
        </authorList>
    </citation>
    <scope>IDENTIFICATION</scope>
    <source>
        <strain evidence="4">cv. Jemalong A17</strain>
    </source>
</reference>
<name>A0A072USD1_MEDTR</name>
<evidence type="ECO:0000313" key="3">
    <source>
        <dbReference type="EMBL" id="KEH32567.1"/>
    </source>
</evidence>
<dbReference type="AlphaFoldDB" id="A0A072USD1"/>
<keyword evidence="2" id="KW-0472">Membrane</keyword>
<keyword evidence="2" id="KW-1133">Transmembrane helix</keyword>
<dbReference type="HOGENOM" id="CLU_1770816_0_0_1"/>
<evidence type="ECO:0000313" key="5">
    <source>
        <dbReference type="Proteomes" id="UP000002051"/>
    </source>
</evidence>
<evidence type="ECO:0000313" key="4">
    <source>
        <dbReference type="EnsemblPlants" id="KEH32567"/>
    </source>
</evidence>
<evidence type="ECO:0000256" key="1">
    <source>
        <dbReference type="SAM" id="MobiDB-lite"/>
    </source>
</evidence>
<dbReference type="EMBL" id="CM001220">
    <property type="protein sequence ID" value="KEH32567.1"/>
    <property type="molecule type" value="Genomic_DNA"/>
</dbReference>
<keyword evidence="2 3" id="KW-0812">Transmembrane</keyword>
<keyword evidence="5" id="KW-1185">Reference proteome</keyword>
<feature type="compositionally biased region" description="Low complexity" evidence="1">
    <location>
        <begin position="47"/>
        <end position="56"/>
    </location>
</feature>
<feature type="compositionally biased region" description="Polar residues" evidence="1">
    <location>
        <begin position="27"/>
        <end position="37"/>
    </location>
</feature>
<evidence type="ECO:0000256" key="2">
    <source>
        <dbReference type="SAM" id="Phobius"/>
    </source>
</evidence>
<proteinExistence type="predicted"/>
<dbReference type="Proteomes" id="UP000002051">
    <property type="component" value="Chromosome 4"/>
</dbReference>
<feature type="transmembrane region" description="Helical" evidence="2">
    <location>
        <begin position="117"/>
        <end position="139"/>
    </location>
</feature>
<reference evidence="3 5" key="2">
    <citation type="journal article" date="2014" name="BMC Genomics">
        <title>An improved genome release (version Mt4.0) for the model legume Medicago truncatula.</title>
        <authorList>
            <person name="Tang H."/>
            <person name="Krishnakumar V."/>
            <person name="Bidwell S."/>
            <person name="Rosen B."/>
            <person name="Chan A."/>
            <person name="Zhou S."/>
            <person name="Gentzbittel L."/>
            <person name="Childs K.L."/>
            <person name="Yandell M."/>
            <person name="Gundlach H."/>
            <person name="Mayer K.F."/>
            <person name="Schwartz D.C."/>
            <person name="Town C.D."/>
        </authorList>
    </citation>
    <scope>GENOME REANNOTATION</scope>
    <source>
        <strain evidence="3">A17</strain>
        <strain evidence="4 5">cv. Jemalong A17</strain>
    </source>
</reference>
<feature type="region of interest" description="Disordered" evidence="1">
    <location>
        <begin position="26"/>
        <end position="64"/>
    </location>
</feature>
<accession>A0A072USD1</accession>
<gene>
    <name evidence="3" type="ordered locus">MTR_4g129165</name>
</gene>